<reference evidence="2 3" key="1">
    <citation type="journal article" date="2011" name="Stand. Genomic Sci.">
        <title>Complete genome sequence of Haliscomenobacter hydrossis type strain (O).</title>
        <authorList>
            <consortium name="US DOE Joint Genome Institute (JGI-PGF)"/>
            <person name="Daligault H."/>
            <person name="Lapidus A."/>
            <person name="Zeytun A."/>
            <person name="Nolan M."/>
            <person name="Lucas S."/>
            <person name="Del Rio T.G."/>
            <person name="Tice H."/>
            <person name="Cheng J.F."/>
            <person name="Tapia R."/>
            <person name="Han C."/>
            <person name="Goodwin L."/>
            <person name="Pitluck S."/>
            <person name="Liolios K."/>
            <person name="Pagani I."/>
            <person name="Ivanova N."/>
            <person name="Huntemann M."/>
            <person name="Mavromatis K."/>
            <person name="Mikhailova N."/>
            <person name="Pati A."/>
            <person name="Chen A."/>
            <person name="Palaniappan K."/>
            <person name="Land M."/>
            <person name="Hauser L."/>
            <person name="Brambilla E.M."/>
            <person name="Rohde M."/>
            <person name="Verbarg S."/>
            <person name="Goker M."/>
            <person name="Bristow J."/>
            <person name="Eisen J.A."/>
            <person name="Markowitz V."/>
            <person name="Hugenholtz P."/>
            <person name="Kyrpides N.C."/>
            <person name="Klenk H.P."/>
            <person name="Woyke T."/>
        </authorList>
    </citation>
    <scope>NUCLEOTIDE SEQUENCE [LARGE SCALE GENOMIC DNA]</scope>
    <source>
        <strain evidence="3">ATCC 27775 / DSM 1100 / LMG 10767 / O</strain>
    </source>
</reference>
<dbReference type="PANTHER" id="PTHR23150:SF19">
    <property type="entry name" value="FORMYLGLYCINE-GENERATING ENZYME"/>
    <property type="match status" value="1"/>
</dbReference>
<dbReference type="OrthoDB" id="713222at2"/>
<dbReference type="eggNOG" id="COG1262">
    <property type="taxonomic scope" value="Bacteria"/>
</dbReference>
<dbReference type="Proteomes" id="UP000008461">
    <property type="component" value="Chromosome"/>
</dbReference>
<dbReference type="Gene3D" id="3.90.1580.10">
    <property type="entry name" value="paralog of FGE (formylglycine-generating enzyme)"/>
    <property type="match status" value="1"/>
</dbReference>
<feature type="domain" description="Sulfatase-modifying factor enzyme-like" evidence="1">
    <location>
        <begin position="24"/>
        <end position="246"/>
    </location>
</feature>
<dbReference type="EMBL" id="CP002691">
    <property type="protein sequence ID" value="AEE49120.1"/>
    <property type="molecule type" value="Genomic_DNA"/>
</dbReference>
<evidence type="ECO:0000313" key="3">
    <source>
        <dbReference type="Proteomes" id="UP000008461"/>
    </source>
</evidence>
<dbReference type="InterPro" id="IPR051043">
    <property type="entry name" value="Sulfatase_Mod_Factor_Kinase"/>
</dbReference>
<organism evidence="2 3">
    <name type="scientific">Haliscomenobacter hydrossis (strain ATCC 27775 / DSM 1100 / LMG 10767 / O)</name>
    <dbReference type="NCBI Taxonomy" id="760192"/>
    <lineage>
        <taxon>Bacteria</taxon>
        <taxon>Pseudomonadati</taxon>
        <taxon>Bacteroidota</taxon>
        <taxon>Saprospiria</taxon>
        <taxon>Saprospirales</taxon>
        <taxon>Haliscomenobacteraceae</taxon>
        <taxon>Haliscomenobacter</taxon>
    </lineage>
</organism>
<evidence type="ECO:0000313" key="2">
    <source>
        <dbReference type="EMBL" id="AEE49120.1"/>
    </source>
</evidence>
<name>F4KTY4_HALH1</name>
<sequence>MPQPAPRVYIQEFTAANGQPFAFQMVEVKGGTFQMGREDEDADDDEKPVHPVKVSDFWMAEYVVTQAFWQAVMGEENVPFYFQGDKRPAERVSWETIVEQFLPRLNEMTGENYRLPSEAEWEYAARGGINHSPYKYAGSNRLKEVAWYYENSHSESKPVGLKKPNALGLYDMSGNVYEWCADWYGSDYYQECLDAGVVENPTGRTQGSDRVVRGGDWYSSPGYCRVSYRDRYDPRYGYDSVGFRLVVCVLQSVGWEKRLKPMSKQEKNKIK</sequence>
<dbReference type="InterPro" id="IPR042095">
    <property type="entry name" value="SUMF_sf"/>
</dbReference>
<proteinExistence type="predicted"/>
<dbReference type="PANTHER" id="PTHR23150">
    <property type="entry name" value="SULFATASE MODIFYING FACTOR 1, 2"/>
    <property type="match status" value="1"/>
</dbReference>
<dbReference type="InterPro" id="IPR005532">
    <property type="entry name" value="SUMF_dom"/>
</dbReference>
<dbReference type="SUPFAM" id="SSF56436">
    <property type="entry name" value="C-type lectin-like"/>
    <property type="match status" value="1"/>
</dbReference>
<dbReference type="RefSeq" id="WP_013763675.1">
    <property type="nucleotide sequence ID" value="NC_015510.1"/>
</dbReference>
<dbReference type="HOGENOM" id="CLU_012431_2_1_10"/>
<dbReference type="InterPro" id="IPR016187">
    <property type="entry name" value="CTDL_fold"/>
</dbReference>
<dbReference type="STRING" id="760192.Halhy_1223"/>
<dbReference type="Pfam" id="PF03781">
    <property type="entry name" value="FGE-sulfatase"/>
    <property type="match status" value="1"/>
</dbReference>
<dbReference type="KEGG" id="hhy:Halhy_1223"/>
<dbReference type="AlphaFoldDB" id="F4KTY4"/>
<gene>
    <name evidence="2" type="ordered locus">Halhy_1223</name>
</gene>
<evidence type="ECO:0000259" key="1">
    <source>
        <dbReference type="Pfam" id="PF03781"/>
    </source>
</evidence>
<dbReference type="GO" id="GO:0120147">
    <property type="term" value="F:formylglycine-generating oxidase activity"/>
    <property type="evidence" value="ECO:0007669"/>
    <property type="project" value="TreeGrafter"/>
</dbReference>
<protein>
    <submittedName>
        <fullName evidence="2">Sulphatase-modifying factor protein</fullName>
    </submittedName>
</protein>
<reference key="2">
    <citation type="submission" date="2011-04" db="EMBL/GenBank/DDBJ databases">
        <title>Complete sequence of chromosome of Haliscomenobacter hydrossis DSM 1100.</title>
        <authorList>
            <consortium name="US DOE Joint Genome Institute (JGI-PGF)"/>
            <person name="Lucas S."/>
            <person name="Han J."/>
            <person name="Lapidus A."/>
            <person name="Bruce D."/>
            <person name="Goodwin L."/>
            <person name="Pitluck S."/>
            <person name="Peters L."/>
            <person name="Kyrpides N."/>
            <person name="Mavromatis K."/>
            <person name="Ivanova N."/>
            <person name="Ovchinnikova G."/>
            <person name="Pagani I."/>
            <person name="Daligault H."/>
            <person name="Detter J.C."/>
            <person name="Han C."/>
            <person name="Land M."/>
            <person name="Hauser L."/>
            <person name="Markowitz V."/>
            <person name="Cheng J.-F."/>
            <person name="Hugenholtz P."/>
            <person name="Woyke T."/>
            <person name="Wu D."/>
            <person name="Verbarg S."/>
            <person name="Frueling A."/>
            <person name="Brambilla E."/>
            <person name="Klenk H.-P."/>
            <person name="Eisen J.A."/>
        </authorList>
    </citation>
    <scope>NUCLEOTIDE SEQUENCE</scope>
    <source>
        <strain>DSM 1100</strain>
    </source>
</reference>
<keyword evidence="3" id="KW-1185">Reference proteome</keyword>
<accession>F4KTY4</accession>